<evidence type="ECO:0000259" key="7">
    <source>
        <dbReference type="Pfam" id="PF08240"/>
    </source>
</evidence>
<accession>A0ABW3MJZ1</accession>
<evidence type="ECO:0000256" key="2">
    <source>
        <dbReference type="ARBA" id="ARBA00013190"/>
    </source>
</evidence>
<dbReference type="Proteomes" id="UP001597045">
    <property type="component" value="Unassembled WGS sequence"/>
</dbReference>
<evidence type="ECO:0000256" key="1">
    <source>
        <dbReference type="ARBA" id="ARBA00001947"/>
    </source>
</evidence>
<comment type="cofactor">
    <cofactor evidence="1">
        <name>Zn(2+)</name>
        <dbReference type="ChEBI" id="CHEBI:29105"/>
    </cofactor>
</comment>
<dbReference type="EC" id="1.1.1.1" evidence="2"/>
<evidence type="ECO:0000256" key="3">
    <source>
        <dbReference type="ARBA" id="ARBA00022723"/>
    </source>
</evidence>
<dbReference type="PANTHER" id="PTHR42940">
    <property type="entry name" value="ALCOHOL DEHYDROGENASE 1-RELATED"/>
    <property type="match status" value="1"/>
</dbReference>
<keyword evidence="5" id="KW-0560">Oxidoreductase</keyword>
<proteinExistence type="predicted"/>
<gene>
    <name evidence="8" type="ORF">ACFQ1S_37990</name>
</gene>
<dbReference type="Gene3D" id="3.90.180.10">
    <property type="entry name" value="Medium-chain alcohol dehydrogenases, catalytic domain"/>
    <property type="match status" value="1"/>
</dbReference>
<comment type="caution">
    <text evidence="8">The sequence shown here is derived from an EMBL/GenBank/DDBJ whole genome shotgun (WGS) entry which is preliminary data.</text>
</comment>
<name>A0ABW3MJZ1_9PSEU</name>
<dbReference type="InterPro" id="IPR013154">
    <property type="entry name" value="ADH-like_N"/>
</dbReference>
<feature type="domain" description="Alcohol dehydrogenase-like N-terminal" evidence="7">
    <location>
        <begin position="32"/>
        <end position="141"/>
    </location>
</feature>
<keyword evidence="3" id="KW-0479">Metal-binding</keyword>
<evidence type="ECO:0000256" key="4">
    <source>
        <dbReference type="ARBA" id="ARBA00022833"/>
    </source>
</evidence>
<dbReference type="EMBL" id="JBHTIS010003189">
    <property type="protein sequence ID" value="MFD1050911.1"/>
    <property type="molecule type" value="Genomic_DNA"/>
</dbReference>
<keyword evidence="4" id="KW-0862">Zinc</keyword>
<feature type="non-terminal residue" evidence="8">
    <location>
        <position position="147"/>
    </location>
</feature>
<sequence>MTIPSSTRAAVLTEHGGALQEAELLLPAEIEPGAALVHVSCATLCGTDVELWSGRMTFPGMLPMVLGHEMVGEVVAVGPDTRDALGRDIPVGARIGWSESTCGECHGCTILREPVACSRRGYGFLQRADVHPFATAGLCEYAYVVPG</sequence>
<dbReference type="SUPFAM" id="SSF50129">
    <property type="entry name" value="GroES-like"/>
    <property type="match status" value="1"/>
</dbReference>
<keyword evidence="6" id="KW-0520">NAD</keyword>
<reference evidence="9" key="1">
    <citation type="journal article" date="2019" name="Int. J. Syst. Evol. Microbiol.">
        <title>The Global Catalogue of Microorganisms (GCM) 10K type strain sequencing project: providing services to taxonomists for standard genome sequencing and annotation.</title>
        <authorList>
            <consortium name="The Broad Institute Genomics Platform"/>
            <consortium name="The Broad Institute Genome Sequencing Center for Infectious Disease"/>
            <person name="Wu L."/>
            <person name="Ma J."/>
        </authorList>
    </citation>
    <scope>NUCLEOTIDE SEQUENCE [LARGE SCALE GENOMIC DNA]</scope>
    <source>
        <strain evidence="9">JCM 31486</strain>
    </source>
</reference>
<dbReference type="PANTHER" id="PTHR42940:SF3">
    <property type="entry name" value="ALCOHOL DEHYDROGENASE 1-RELATED"/>
    <property type="match status" value="1"/>
</dbReference>
<dbReference type="InterPro" id="IPR011032">
    <property type="entry name" value="GroES-like_sf"/>
</dbReference>
<protein>
    <recommendedName>
        <fullName evidence="2">alcohol dehydrogenase</fullName>
        <ecNumber evidence="2">1.1.1.1</ecNumber>
    </recommendedName>
</protein>
<evidence type="ECO:0000313" key="9">
    <source>
        <dbReference type="Proteomes" id="UP001597045"/>
    </source>
</evidence>
<keyword evidence="9" id="KW-1185">Reference proteome</keyword>
<evidence type="ECO:0000313" key="8">
    <source>
        <dbReference type="EMBL" id="MFD1050911.1"/>
    </source>
</evidence>
<organism evidence="8 9">
    <name type="scientific">Kibdelosporangium lantanae</name>
    <dbReference type="NCBI Taxonomy" id="1497396"/>
    <lineage>
        <taxon>Bacteria</taxon>
        <taxon>Bacillati</taxon>
        <taxon>Actinomycetota</taxon>
        <taxon>Actinomycetes</taxon>
        <taxon>Pseudonocardiales</taxon>
        <taxon>Pseudonocardiaceae</taxon>
        <taxon>Kibdelosporangium</taxon>
    </lineage>
</organism>
<evidence type="ECO:0000256" key="5">
    <source>
        <dbReference type="ARBA" id="ARBA00023002"/>
    </source>
</evidence>
<dbReference type="Pfam" id="PF08240">
    <property type="entry name" value="ADH_N"/>
    <property type="match status" value="1"/>
</dbReference>
<evidence type="ECO:0000256" key="6">
    <source>
        <dbReference type="ARBA" id="ARBA00023027"/>
    </source>
</evidence>